<evidence type="ECO:0000313" key="1">
    <source>
        <dbReference type="EMBL" id="RNA01688.1"/>
    </source>
</evidence>
<gene>
    <name evidence="1" type="ORF">BpHYR1_054161</name>
</gene>
<protein>
    <submittedName>
        <fullName evidence="1">Uncharacterized protein</fullName>
    </submittedName>
</protein>
<proteinExistence type="predicted"/>
<dbReference type="Proteomes" id="UP000276133">
    <property type="component" value="Unassembled WGS sequence"/>
</dbReference>
<name>A0A3M7PSQ0_BRAPC</name>
<comment type="caution">
    <text evidence="1">The sequence shown here is derived from an EMBL/GenBank/DDBJ whole genome shotgun (WGS) entry which is preliminary data.</text>
</comment>
<dbReference type="EMBL" id="REGN01009206">
    <property type="protein sequence ID" value="RNA01688.1"/>
    <property type="molecule type" value="Genomic_DNA"/>
</dbReference>
<reference evidence="1 2" key="1">
    <citation type="journal article" date="2018" name="Sci. Rep.">
        <title>Genomic signatures of local adaptation to the degree of environmental predictability in rotifers.</title>
        <authorList>
            <person name="Franch-Gras L."/>
            <person name="Hahn C."/>
            <person name="Garcia-Roger E.M."/>
            <person name="Carmona M.J."/>
            <person name="Serra M."/>
            <person name="Gomez A."/>
        </authorList>
    </citation>
    <scope>NUCLEOTIDE SEQUENCE [LARGE SCALE GENOMIC DNA]</scope>
    <source>
        <strain evidence="1">HYR1</strain>
    </source>
</reference>
<accession>A0A3M7PSQ0</accession>
<keyword evidence="2" id="KW-1185">Reference proteome</keyword>
<dbReference type="AlphaFoldDB" id="A0A3M7PSQ0"/>
<evidence type="ECO:0000313" key="2">
    <source>
        <dbReference type="Proteomes" id="UP000276133"/>
    </source>
</evidence>
<organism evidence="1 2">
    <name type="scientific">Brachionus plicatilis</name>
    <name type="common">Marine rotifer</name>
    <name type="synonym">Brachionus muelleri</name>
    <dbReference type="NCBI Taxonomy" id="10195"/>
    <lineage>
        <taxon>Eukaryota</taxon>
        <taxon>Metazoa</taxon>
        <taxon>Spiralia</taxon>
        <taxon>Gnathifera</taxon>
        <taxon>Rotifera</taxon>
        <taxon>Eurotatoria</taxon>
        <taxon>Monogononta</taxon>
        <taxon>Pseudotrocha</taxon>
        <taxon>Ploima</taxon>
        <taxon>Brachionidae</taxon>
        <taxon>Brachionus</taxon>
    </lineage>
</organism>
<sequence>MDYWPVLLNFSKLFSQAIIRSNYQSNITLEFCVFEEILVQFRKNTQNPCFKAIQYEDLKFLKMNQMANNYHD</sequence>